<keyword evidence="3" id="KW-1003">Cell membrane</keyword>
<dbReference type="FunFam" id="3.10.580.10:FF:000002">
    <property type="entry name" value="Magnesium/cobalt efflux protein CorC"/>
    <property type="match status" value="1"/>
</dbReference>
<feature type="transmembrane region" description="Helical" evidence="11">
    <location>
        <begin position="93"/>
        <end position="112"/>
    </location>
</feature>
<feature type="domain" description="CBS" evidence="12">
    <location>
        <begin position="314"/>
        <end position="371"/>
    </location>
</feature>
<dbReference type="SMART" id="SM00116">
    <property type="entry name" value="CBS"/>
    <property type="match status" value="2"/>
</dbReference>
<dbReference type="PROSITE" id="PS51846">
    <property type="entry name" value="CNNM"/>
    <property type="match status" value="1"/>
</dbReference>
<dbReference type="InterPro" id="IPR016169">
    <property type="entry name" value="FAD-bd_PCMH_sub2"/>
</dbReference>
<comment type="caution">
    <text evidence="14">The sequence shown here is derived from an EMBL/GenBank/DDBJ whole genome shotgun (WGS) entry which is preliminary data.</text>
</comment>
<feature type="domain" description="CNNM transmembrane" evidence="13">
    <location>
        <begin position="27"/>
        <end position="216"/>
    </location>
</feature>
<comment type="similarity">
    <text evidence="2">Belongs to the UPF0053 family.</text>
</comment>
<evidence type="ECO:0000256" key="1">
    <source>
        <dbReference type="ARBA" id="ARBA00004651"/>
    </source>
</evidence>
<keyword evidence="7 9" id="KW-0129">CBS domain</keyword>
<dbReference type="PANTHER" id="PTHR22777:SF32">
    <property type="entry name" value="UPF0053 INNER MEMBRANE PROTEIN YFJD"/>
    <property type="match status" value="1"/>
</dbReference>
<keyword evidence="8 10" id="KW-0472">Membrane</keyword>
<dbReference type="InterPro" id="IPR005170">
    <property type="entry name" value="Transptr-assoc_dom"/>
</dbReference>
<dbReference type="Proteomes" id="UP000589036">
    <property type="component" value="Unassembled WGS sequence"/>
</dbReference>
<evidence type="ECO:0000313" key="14">
    <source>
        <dbReference type="EMBL" id="NYE49070.1"/>
    </source>
</evidence>
<dbReference type="InterPro" id="IPR002550">
    <property type="entry name" value="CNNM"/>
</dbReference>
<evidence type="ECO:0000256" key="2">
    <source>
        <dbReference type="ARBA" id="ARBA00006337"/>
    </source>
</evidence>
<evidence type="ECO:0000313" key="15">
    <source>
        <dbReference type="Proteomes" id="UP000589036"/>
    </source>
</evidence>
<dbReference type="Pfam" id="PF00571">
    <property type="entry name" value="CBS"/>
    <property type="match status" value="2"/>
</dbReference>
<accession>A0A852U564</accession>
<evidence type="ECO:0000259" key="12">
    <source>
        <dbReference type="PROSITE" id="PS51371"/>
    </source>
</evidence>
<keyword evidence="6 10" id="KW-1133">Transmembrane helix</keyword>
<dbReference type="GO" id="GO:0050660">
    <property type="term" value="F:flavin adenine dinucleotide binding"/>
    <property type="evidence" value="ECO:0007669"/>
    <property type="project" value="InterPro"/>
</dbReference>
<dbReference type="AlphaFoldDB" id="A0A852U564"/>
<dbReference type="InterPro" id="IPR046342">
    <property type="entry name" value="CBS_dom_sf"/>
</dbReference>
<dbReference type="CDD" id="cd04590">
    <property type="entry name" value="CBS_pair_CorC_HlyC_assoc"/>
    <property type="match status" value="1"/>
</dbReference>
<dbReference type="PROSITE" id="PS51371">
    <property type="entry name" value="CBS"/>
    <property type="match status" value="2"/>
</dbReference>
<proteinExistence type="inferred from homology"/>
<reference evidence="14 15" key="1">
    <citation type="submission" date="2020-07" db="EMBL/GenBank/DDBJ databases">
        <title>Sequencing the genomes of 1000 actinobacteria strains.</title>
        <authorList>
            <person name="Klenk H.-P."/>
        </authorList>
    </citation>
    <scope>NUCLEOTIDE SEQUENCE [LARGE SCALE GENOMIC DNA]</scope>
    <source>
        <strain evidence="14 15">CXB654</strain>
    </source>
</reference>
<dbReference type="Pfam" id="PF03471">
    <property type="entry name" value="CorC_HlyC"/>
    <property type="match status" value="1"/>
</dbReference>
<dbReference type="PANTHER" id="PTHR22777">
    <property type="entry name" value="HEMOLYSIN-RELATED"/>
    <property type="match status" value="1"/>
</dbReference>
<evidence type="ECO:0000256" key="11">
    <source>
        <dbReference type="SAM" id="Phobius"/>
    </source>
</evidence>
<evidence type="ECO:0000256" key="3">
    <source>
        <dbReference type="ARBA" id="ARBA00022475"/>
    </source>
</evidence>
<evidence type="ECO:0000256" key="5">
    <source>
        <dbReference type="ARBA" id="ARBA00022737"/>
    </source>
</evidence>
<sequence>MSSDHAGLAGSIPAPFAMDPLFVSGREAAELGIAFGCAVLLSLFAAFFVSAEVALTRASRTGVAELIGRGEQRWVRRLEVIAADPARYLNMVLLLRVTCEVLAALALVVGLIDWLGFGWPAVLLAAAVMIPVNYVLIGVTPRILGRQFPAAVAMASTTIVHAVTLVLGPLAQLLVLLGQAFTPRAKGDREGPFTSEDELRYLVDLAEQGHAIHPEERQMIHSVFKLDDTSVREVMVPRTDIVFIDHGAGVDDALSIALRSGFSRIPVAGEDEDDVVGIVYLKDVVARLRDEWTARTAEDGGSEAPDENRTVRDIMRAATYVPDSKPIDELLRDMQRQRIHVAVVIDEYGGTAGLVTIEDIVEEIVGEITDEYDDEVPPIERLGDHRARVTARLPLGELAELFDVEIDVTDVETVGGLLAYALGRVPITGSQACYAGLRLTAEDPSGRRNQTATVLVEKAPVQAEQHDSGRIQS</sequence>
<dbReference type="InterPro" id="IPR000644">
    <property type="entry name" value="CBS_dom"/>
</dbReference>
<dbReference type="Pfam" id="PF01595">
    <property type="entry name" value="CNNM"/>
    <property type="match status" value="1"/>
</dbReference>
<dbReference type="Gene3D" id="3.10.580.10">
    <property type="entry name" value="CBS-domain"/>
    <property type="match status" value="1"/>
</dbReference>
<dbReference type="GO" id="GO:0005886">
    <property type="term" value="C:plasma membrane"/>
    <property type="evidence" value="ECO:0007669"/>
    <property type="project" value="UniProtKB-SubCell"/>
</dbReference>
<feature type="transmembrane region" description="Helical" evidence="11">
    <location>
        <begin position="151"/>
        <end position="177"/>
    </location>
</feature>
<dbReference type="InterPro" id="IPR036318">
    <property type="entry name" value="FAD-bd_PCMH-like_sf"/>
</dbReference>
<evidence type="ECO:0000256" key="9">
    <source>
        <dbReference type="PROSITE-ProRule" id="PRU00703"/>
    </source>
</evidence>
<keyword evidence="4 10" id="KW-0812">Transmembrane</keyword>
<organism evidence="14 15">
    <name type="scientific">Spinactinospora alkalitolerans</name>
    <dbReference type="NCBI Taxonomy" id="687207"/>
    <lineage>
        <taxon>Bacteria</taxon>
        <taxon>Bacillati</taxon>
        <taxon>Actinomycetota</taxon>
        <taxon>Actinomycetes</taxon>
        <taxon>Streptosporangiales</taxon>
        <taxon>Nocardiopsidaceae</taxon>
        <taxon>Spinactinospora</taxon>
    </lineage>
</organism>
<comment type="subcellular location">
    <subcellularLocation>
        <location evidence="1">Cell membrane</location>
        <topology evidence="1">Multi-pass membrane protein</topology>
    </subcellularLocation>
</comment>
<dbReference type="SUPFAM" id="SSF56176">
    <property type="entry name" value="FAD-binding/transporter-associated domain-like"/>
    <property type="match status" value="1"/>
</dbReference>
<dbReference type="Gene3D" id="3.30.465.10">
    <property type="match status" value="1"/>
</dbReference>
<feature type="transmembrane region" description="Helical" evidence="11">
    <location>
        <begin position="31"/>
        <end position="51"/>
    </location>
</feature>
<evidence type="ECO:0000256" key="7">
    <source>
        <dbReference type="ARBA" id="ARBA00023122"/>
    </source>
</evidence>
<evidence type="ECO:0000256" key="8">
    <source>
        <dbReference type="ARBA" id="ARBA00023136"/>
    </source>
</evidence>
<dbReference type="InterPro" id="IPR044751">
    <property type="entry name" value="Ion_transp-like_CBS"/>
</dbReference>
<keyword evidence="5" id="KW-0677">Repeat</keyword>
<evidence type="ECO:0000256" key="4">
    <source>
        <dbReference type="ARBA" id="ARBA00022692"/>
    </source>
</evidence>
<feature type="transmembrane region" description="Helical" evidence="11">
    <location>
        <begin position="118"/>
        <end position="139"/>
    </location>
</feature>
<dbReference type="SMART" id="SM01091">
    <property type="entry name" value="CorC_HlyC"/>
    <property type="match status" value="1"/>
</dbReference>
<evidence type="ECO:0000259" key="13">
    <source>
        <dbReference type="PROSITE" id="PS51846"/>
    </source>
</evidence>
<evidence type="ECO:0000256" key="6">
    <source>
        <dbReference type="ARBA" id="ARBA00022989"/>
    </source>
</evidence>
<feature type="domain" description="CBS" evidence="12">
    <location>
        <begin position="235"/>
        <end position="295"/>
    </location>
</feature>
<protein>
    <submittedName>
        <fullName evidence="14">CBS domain containing-hemolysin-like protein</fullName>
    </submittedName>
</protein>
<dbReference type="SUPFAM" id="SSF54631">
    <property type="entry name" value="CBS-domain pair"/>
    <property type="match status" value="1"/>
</dbReference>
<keyword evidence="15" id="KW-1185">Reference proteome</keyword>
<name>A0A852U564_9ACTN</name>
<evidence type="ECO:0000256" key="10">
    <source>
        <dbReference type="PROSITE-ProRule" id="PRU01193"/>
    </source>
</evidence>
<gene>
    <name evidence="14" type="ORF">HDA32_004190</name>
</gene>
<dbReference type="EMBL" id="JACCCC010000001">
    <property type="protein sequence ID" value="NYE49070.1"/>
    <property type="molecule type" value="Genomic_DNA"/>
</dbReference>